<keyword evidence="10" id="KW-0862">Zinc</keyword>
<evidence type="ECO:0000256" key="3">
    <source>
        <dbReference type="ARBA" id="ARBA00022490"/>
    </source>
</evidence>
<keyword evidence="7 11" id="KW-0833">Ubl conjugation pathway</keyword>
<accession>A0AAN6T0K5</accession>
<sequence length="318" mass="35742">MLISISLRSPNGQSRVQIDDEATLRELVELIKAKTELSNFSLKYGYPLRSLDISPSLQDASIKGLKLRGETIVVAPVDTAPPAPALQPASTEPKPKPFTPKGIEPDETSLEWPERGGYIVLRVMPDDNSCMFTAFGGAIGLENPSRTLRNQVADYILSHPTEYSKAILGDEPERYTSRMRQMDTWGGAIELSILSDIYNLEISSLDVKSLRIDRFGEGKSNRVVILYSGIHYDRIAFCMDLSYPVEVDVTRWSTDDDEVLDRARQLAQRLQGMHYYTDTTDFVIKCELCHWIGQGTREAAKHERETGHGRFGELQITD</sequence>
<comment type="caution">
    <text evidence="14">The sequence shown here is derived from an EMBL/GenBank/DDBJ whole genome shotgun (WGS) entry which is preliminary data.</text>
</comment>
<dbReference type="GO" id="GO:0030968">
    <property type="term" value="P:endoplasmic reticulum unfolded protein response"/>
    <property type="evidence" value="ECO:0007669"/>
    <property type="project" value="TreeGrafter"/>
</dbReference>
<dbReference type="GO" id="GO:0005829">
    <property type="term" value="C:cytosol"/>
    <property type="evidence" value="ECO:0007669"/>
    <property type="project" value="TreeGrafter"/>
</dbReference>
<protein>
    <recommendedName>
        <fullName evidence="11">Ubiquitin thioesterase OTU</fullName>
        <ecNumber evidence="11">3.4.19.12</ecNumber>
    </recommendedName>
</protein>
<gene>
    <name evidence="14" type="ORF">N658DRAFT_497846</name>
</gene>
<evidence type="ECO:0000256" key="10">
    <source>
        <dbReference type="ARBA" id="ARBA00022833"/>
    </source>
</evidence>
<evidence type="ECO:0000259" key="13">
    <source>
        <dbReference type="PROSITE" id="PS50802"/>
    </source>
</evidence>
<dbReference type="SUPFAM" id="SSF54001">
    <property type="entry name" value="Cysteine proteinases"/>
    <property type="match status" value="1"/>
</dbReference>
<feature type="domain" description="OTU" evidence="13">
    <location>
        <begin position="119"/>
        <end position="238"/>
    </location>
</feature>
<comment type="subcellular location">
    <subcellularLocation>
        <location evidence="2 11">Cytoplasm</location>
    </subcellularLocation>
</comment>
<dbReference type="InterPro" id="IPR057766">
    <property type="entry name" value="Znf-C2H2_OTU1-like_C"/>
</dbReference>
<dbReference type="GO" id="GO:0016579">
    <property type="term" value="P:protein deubiquitination"/>
    <property type="evidence" value="ECO:0007669"/>
    <property type="project" value="TreeGrafter"/>
</dbReference>
<comment type="function">
    <text evidence="11">Hydrolase that can remove conjugated ubiquitin from proteins and may therefore play an important regulatory role at the level of protein turnover by preventing degradation.</text>
</comment>
<evidence type="ECO:0000313" key="14">
    <source>
        <dbReference type="EMBL" id="KAK4099866.1"/>
    </source>
</evidence>
<reference evidence="14" key="2">
    <citation type="submission" date="2023-05" db="EMBL/GenBank/DDBJ databases">
        <authorList>
            <consortium name="Lawrence Berkeley National Laboratory"/>
            <person name="Steindorff A."/>
            <person name="Hensen N."/>
            <person name="Bonometti L."/>
            <person name="Westerberg I."/>
            <person name="Brannstrom I.O."/>
            <person name="Guillou S."/>
            <person name="Cros-Aarteil S."/>
            <person name="Calhoun S."/>
            <person name="Haridas S."/>
            <person name="Kuo A."/>
            <person name="Mondo S."/>
            <person name="Pangilinan J."/>
            <person name="Riley R."/>
            <person name="Labutti K."/>
            <person name="Andreopoulos B."/>
            <person name="Lipzen A."/>
            <person name="Chen C."/>
            <person name="Yanf M."/>
            <person name="Daum C."/>
            <person name="Ng V."/>
            <person name="Clum A."/>
            <person name="Ohm R."/>
            <person name="Martin F."/>
            <person name="Silar P."/>
            <person name="Natvig D."/>
            <person name="Lalanne C."/>
            <person name="Gautier V."/>
            <person name="Ament-Velasquez S.L."/>
            <person name="Kruys A."/>
            <person name="Hutchinson M.I."/>
            <person name="Powell A.J."/>
            <person name="Barry K."/>
            <person name="Miller A.N."/>
            <person name="Grigoriev I.V."/>
            <person name="Debuchy R."/>
            <person name="Gladieux P."/>
            <person name="Thoren M.H."/>
            <person name="Johannesson H."/>
        </authorList>
    </citation>
    <scope>NUCLEOTIDE SEQUENCE</scope>
    <source>
        <strain evidence="14">CBS 757.83</strain>
    </source>
</reference>
<feature type="region of interest" description="Disordered" evidence="12">
    <location>
        <begin position="79"/>
        <end position="109"/>
    </location>
</feature>
<evidence type="ECO:0000256" key="4">
    <source>
        <dbReference type="ARBA" id="ARBA00022670"/>
    </source>
</evidence>
<dbReference type="GO" id="GO:0008270">
    <property type="term" value="F:zinc ion binding"/>
    <property type="evidence" value="ECO:0007669"/>
    <property type="project" value="UniProtKB-KW"/>
</dbReference>
<dbReference type="EC" id="3.4.19.12" evidence="11"/>
<evidence type="ECO:0000256" key="8">
    <source>
        <dbReference type="ARBA" id="ARBA00022801"/>
    </source>
</evidence>
<dbReference type="FunFam" id="3.90.70.80:FF:000016">
    <property type="entry name" value="Putative ubiquitin thioesterase otu1"/>
    <property type="match status" value="1"/>
</dbReference>
<dbReference type="InterPro" id="IPR003323">
    <property type="entry name" value="OTU_dom"/>
</dbReference>
<dbReference type="PROSITE" id="PS50802">
    <property type="entry name" value="OTU"/>
    <property type="match status" value="1"/>
</dbReference>
<evidence type="ECO:0000256" key="1">
    <source>
        <dbReference type="ARBA" id="ARBA00000707"/>
    </source>
</evidence>
<keyword evidence="8 11" id="KW-0378">Hydrolase</keyword>
<dbReference type="Proteomes" id="UP001305647">
    <property type="component" value="Unassembled WGS sequence"/>
</dbReference>
<dbReference type="PANTHER" id="PTHR13312:SF0">
    <property type="entry name" value="UBIQUITIN THIOESTERASE OTU1"/>
    <property type="match status" value="1"/>
</dbReference>
<dbReference type="Gene3D" id="3.90.70.80">
    <property type="match status" value="1"/>
</dbReference>
<evidence type="ECO:0000256" key="11">
    <source>
        <dbReference type="RuleBase" id="RU367104"/>
    </source>
</evidence>
<evidence type="ECO:0000256" key="12">
    <source>
        <dbReference type="SAM" id="MobiDB-lite"/>
    </source>
</evidence>
<reference evidence="14" key="1">
    <citation type="journal article" date="2023" name="Mol. Phylogenet. Evol.">
        <title>Genome-scale phylogeny and comparative genomics of the fungal order Sordariales.</title>
        <authorList>
            <person name="Hensen N."/>
            <person name="Bonometti L."/>
            <person name="Westerberg I."/>
            <person name="Brannstrom I.O."/>
            <person name="Guillou S."/>
            <person name="Cros-Aarteil S."/>
            <person name="Calhoun S."/>
            <person name="Haridas S."/>
            <person name="Kuo A."/>
            <person name="Mondo S."/>
            <person name="Pangilinan J."/>
            <person name="Riley R."/>
            <person name="LaButti K."/>
            <person name="Andreopoulos B."/>
            <person name="Lipzen A."/>
            <person name="Chen C."/>
            <person name="Yan M."/>
            <person name="Daum C."/>
            <person name="Ng V."/>
            <person name="Clum A."/>
            <person name="Steindorff A."/>
            <person name="Ohm R.A."/>
            <person name="Martin F."/>
            <person name="Silar P."/>
            <person name="Natvig D.O."/>
            <person name="Lalanne C."/>
            <person name="Gautier V."/>
            <person name="Ament-Velasquez S.L."/>
            <person name="Kruys A."/>
            <person name="Hutchinson M.I."/>
            <person name="Powell A.J."/>
            <person name="Barry K."/>
            <person name="Miller A.N."/>
            <person name="Grigoriev I.V."/>
            <person name="Debuchy R."/>
            <person name="Gladieux P."/>
            <person name="Hiltunen Thoren M."/>
            <person name="Johannesson H."/>
        </authorList>
    </citation>
    <scope>NUCLEOTIDE SEQUENCE</scope>
    <source>
        <strain evidence="14">CBS 757.83</strain>
    </source>
</reference>
<dbReference type="InterPro" id="IPR038765">
    <property type="entry name" value="Papain-like_cys_pep_sf"/>
</dbReference>
<evidence type="ECO:0000256" key="9">
    <source>
        <dbReference type="ARBA" id="ARBA00022807"/>
    </source>
</evidence>
<dbReference type="GO" id="GO:0005634">
    <property type="term" value="C:nucleus"/>
    <property type="evidence" value="ECO:0007669"/>
    <property type="project" value="TreeGrafter"/>
</dbReference>
<dbReference type="Pfam" id="PF24560">
    <property type="entry name" value="zf-C2H2_OTU1_C"/>
    <property type="match status" value="1"/>
</dbReference>
<keyword evidence="9 11" id="KW-0788">Thiol protease</keyword>
<dbReference type="Pfam" id="PF21403">
    <property type="entry name" value="OTU1_UBXL"/>
    <property type="match status" value="1"/>
</dbReference>
<dbReference type="Gene3D" id="3.10.20.90">
    <property type="entry name" value="Phosphatidylinositol 3-kinase Catalytic Subunit, Chain A, domain 1"/>
    <property type="match status" value="1"/>
</dbReference>
<evidence type="ECO:0000256" key="7">
    <source>
        <dbReference type="ARBA" id="ARBA00022786"/>
    </source>
</evidence>
<dbReference type="GO" id="GO:0036503">
    <property type="term" value="P:ERAD pathway"/>
    <property type="evidence" value="ECO:0007669"/>
    <property type="project" value="TreeGrafter"/>
</dbReference>
<keyword evidence="5" id="KW-0479">Metal-binding</keyword>
<evidence type="ECO:0000256" key="5">
    <source>
        <dbReference type="ARBA" id="ARBA00022723"/>
    </source>
</evidence>
<proteinExistence type="predicted"/>
<keyword evidence="4" id="KW-0645">Protease</keyword>
<dbReference type="InterPro" id="IPR048857">
    <property type="entry name" value="OTU1_Ubl"/>
</dbReference>
<dbReference type="Pfam" id="PF02338">
    <property type="entry name" value="OTU"/>
    <property type="match status" value="1"/>
</dbReference>
<evidence type="ECO:0000313" key="15">
    <source>
        <dbReference type="Proteomes" id="UP001305647"/>
    </source>
</evidence>
<dbReference type="GO" id="GO:0004843">
    <property type="term" value="F:cysteine-type deubiquitinase activity"/>
    <property type="evidence" value="ECO:0007669"/>
    <property type="project" value="UniProtKB-UniRule"/>
</dbReference>
<keyword evidence="6" id="KW-0863">Zinc-finger</keyword>
<organism evidence="14 15">
    <name type="scientific">Parathielavia hyrcaniae</name>
    <dbReference type="NCBI Taxonomy" id="113614"/>
    <lineage>
        <taxon>Eukaryota</taxon>
        <taxon>Fungi</taxon>
        <taxon>Dikarya</taxon>
        <taxon>Ascomycota</taxon>
        <taxon>Pezizomycotina</taxon>
        <taxon>Sordariomycetes</taxon>
        <taxon>Sordariomycetidae</taxon>
        <taxon>Sordariales</taxon>
        <taxon>Chaetomiaceae</taxon>
        <taxon>Parathielavia</taxon>
    </lineage>
</organism>
<evidence type="ECO:0000256" key="2">
    <source>
        <dbReference type="ARBA" id="ARBA00004496"/>
    </source>
</evidence>
<dbReference type="PANTHER" id="PTHR13312">
    <property type="entry name" value="HIV-INDUCED PROTEIN-7-LIKE PROTEASE"/>
    <property type="match status" value="1"/>
</dbReference>
<keyword evidence="3 11" id="KW-0963">Cytoplasm</keyword>
<keyword evidence="15" id="KW-1185">Reference proteome</keyword>
<dbReference type="EMBL" id="MU863645">
    <property type="protein sequence ID" value="KAK4099866.1"/>
    <property type="molecule type" value="Genomic_DNA"/>
</dbReference>
<evidence type="ECO:0000256" key="6">
    <source>
        <dbReference type="ARBA" id="ARBA00022771"/>
    </source>
</evidence>
<comment type="catalytic activity">
    <reaction evidence="1 11">
        <text>Thiol-dependent hydrolysis of ester, thioester, amide, peptide and isopeptide bonds formed by the C-terminal Gly of ubiquitin (a 76-residue protein attached to proteins as an intracellular targeting signal).</text>
        <dbReference type="EC" id="3.4.19.12"/>
    </reaction>
</comment>
<dbReference type="CDD" id="cd22745">
    <property type="entry name" value="OTU_OTU1"/>
    <property type="match status" value="1"/>
</dbReference>
<dbReference type="AlphaFoldDB" id="A0AAN6T0K5"/>
<name>A0AAN6T0K5_9PEZI</name>